<evidence type="ECO:0000313" key="2">
    <source>
        <dbReference type="EMBL" id="SHH27137.1"/>
    </source>
</evidence>
<gene>
    <name evidence="2" type="ORF">SAMN02745207_00599</name>
</gene>
<keyword evidence="3" id="KW-1185">Reference proteome</keyword>
<dbReference type="CDD" id="cd00761">
    <property type="entry name" value="Glyco_tranf_GTA_type"/>
    <property type="match status" value="1"/>
</dbReference>
<proteinExistence type="predicted"/>
<dbReference type="Proteomes" id="UP000184447">
    <property type="component" value="Unassembled WGS sequence"/>
</dbReference>
<dbReference type="STRING" id="1121316.SAMN02745207_00599"/>
<reference evidence="2 3" key="1">
    <citation type="submission" date="2016-11" db="EMBL/GenBank/DDBJ databases">
        <authorList>
            <person name="Jaros S."/>
            <person name="Januszkiewicz K."/>
            <person name="Wedrychowicz H."/>
        </authorList>
    </citation>
    <scope>NUCLEOTIDE SEQUENCE [LARGE SCALE GENOMIC DNA]</scope>
    <source>
        <strain evidence="2 3">DSM 8605</strain>
    </source>
</reference>
<dbReference type="InterPro" id="IPR029044">
    <property type="entry name" value="Nucleotide-diphossugar_trans"/>
</dbReference>
<dbReference type="Gene3D" id="3.90.550.10">
    <property type="entry name" value="Spore Coat Polysaccharide Biosynthesis Protein SpsA, Chain A"/>
    <property type="match status" value="1"/>
</dbReference>
<accession>A0A1M5RLD7</accession>
<dbReference type="InterPro" id="IPR001173">
    <property type="entry name" value="Glyco_trans_2-like"/>
</dbReference>
<organism evidence="2 3">
    <name type="scientific">Clostridium grantii DSM 8605</name>
    <dbReference type="NCBI Taxonomy" id="1121316"/>
    <lineage>
        <taxon>Bacteria</taxon>
        <taxon>Bacillati</taxon>
        <taxon>Bacillota</taxon>
        <taxon>Clostridia</taxon>
        <taxon>Eubacteriales</taxon>
        <taxon>Clostridiaceae</taxon>
        <taxon>Clostridium</taxon>
    </lineage>
</organism>
<dbReference type="PANTHER" id="PTHR22916">
    <property type="entry name" value="GLYCOSYLTRANSFERASE"/>
    <property type="match status" value="1"/>
</dbReference>
<keyword evidence="2" id="KW-0808">Transferase</keyword>
<dbReference type="RefSeq" id="WP_073336863.1">
    <property type="nucleotide sequence ID" value="NZ_FQXM01000003.1"/>
</dbReference>
<dbReference type="GO" id="GO:0016740">
    <property type="term" value="F:transferase activity"/>
    <property type="evidence" value="ECO:0007669"/>
    <property type="project" value="UniProtKB-KW"/>
</dbReference>
<feature type="domain" description="Glycosyltransferase 2-like" evidence="1">
    <location>
        <begin position="5"/>
        <end position="170"/>
    </location>
</feature>
<dbReference type="OrthoDB" id="9790005at2"/>
<evidence type="ECO:0000313" key="3">
    <source>
        <dbReference type="Proteomes" id="UP000184447"/>
    </source>
</evidence>
<sequence>MYKISIIMPVYNGEKYLNKLISEIKLQHIDIPIEIIAAVSKSKDNSLNICKELCDIVYEVDNFQHGLTRHEAALKATGNILVFITQDIMPENVNWLNNLVKPLIEENNIIATYSRQIAYPEASETEKLIRNFNYPDYNRIANKDTKGKWGRKTIFYSDSSSATLRKDFLELGGYNFDLGTNEDVIYAINVVDSGKSILYNSQSIIYHSHDFKIKAAFNRYKLIGEFEKKYETKIKAYDSASEGKKLLIYLLRNLLKKFKIIEIVYLGVDLFTRYLGFKVGYLKK</sequence>
<dbReference type="Pfam" id="PF00535">
    <property type="entry name" value="Glycos_transf_2"/>
    <property type="match status" value="1"/>
</dbReference>
<protein>
    <submittedName>
        <fullName evidence="2">Rhamnosyltransferase</fullName>
    </submittedName>
</protein>
<dbReference type="AlphaFoldDB" id="A0A1M5RLD7"/>
<evidence type="ECO:0000259" key="1">
    <source>
        <dbReference type="Pfam" id="PF00535"/>
    </source>
</evidence>
<name>A0A1M5RLD7_9CLOT</name>
<dbReference type="SUPFAM" id="SSF53448">
    <property type="entry name" value="Nucleotide-diphospho-sugar transferases"/>
    <property type="match status" value="1"/>
</dbReference>
<dbReference type="EMBL" id="FQXM01000003">
    <property type="protein sequence ID" value="SHH27137.1"/>
    <property type="molecule type" value="Genomic_DNA"/>
</dbReference>